<name>A0ABY8U870_TETOB</name>
<evidence type="ECO:0000256" key="5">
    <source>
        <dbReference type="SAM" id="MobiDB-lite"/>
    </source>
</evidence>
<dbReference type="Proteomes" id="UP001244341">
    <property type="component" value="Chromosome 8b"/>
</dbReference>
<accession>A0ABY8U870</accession>
<evidence type="ECO:0000256" key="4">
    <source>
        <dbReference type="PROSITE-ProRule" id="PRU00134"/>
    </source>
</evidence>
<protein>
    <recommendedName>
        <fullName evidence="6">MYND-type domain-containing protein</fullName>
    </recommendedName>
</protein>
<dbReference type="SUPFAM" id="SSF144232">
    <property type="entry name" value="HIT/MYND zinc finger-like"/>
    <property type="match status" value="1"/>
</dbReference>
<evidence type="ECO:0000256" key="3">
    <source>
        <dbReference type="ARBA" id="ARBA00022833"/>
    </source>
</evidence>
<organism evidence="7 8">
    <name type="scientific">Tetradesmus obliquus</name>
    <name type="common">Green alga</name>
    <name type="synonym">Acutodesmus obliquus</name>
    <dbReference type="NCBI Taxonomy" id="3088"/>
    <lineage>
        <taxon>Eukaryota</taxon>
        <taxon>Viridiplantae</taxon>
        <taxon>Chlorophyta</taxon>
        <taxon>core chlorophytes</taxon>
        <taxon>Chlorophyceae</taxon>
        <taxon>CS clade</taxon>
        <taxon>Sphaeropleales</taxon>
        <taxon>Scenedesmaceae</taxon>
        <taxon>Tetradesmus</taxon>
    </lineage>
</organism>
<proteinExistence type="predicted"/>
<evidence type="ECO:0000256" key="2">
    <source>
        <dbReference type="ARBA" id="ARBA00022771"/>
    </source>
</evidence>
<feature type="compositionally biased region" description="Basic and acidic residues" evidence="5">
    <location>
        <begin position="185"/>
        <end position="198"/>
    </location>
</feature>
<evidence type="ECO:0000313" key="7">
    <source>
        <dbReference type="EMBL" id="WIA17560.1"/>
    </source>
</evidence>
<evidence type="ECO:0000313" key="8">
    <source>
        <dbReference type="Proteomes" id="UP001244341"/>
    </source>
</evidence>
<feature type="region of interest" description="Disordered" evidence="5">
    <location>
        <begin position="180"/>
        <end position="208"/>
    </location>
</feature>
<gene>
    <name evidence="7" type="ORF">OEZ85_014387</name>
</gene>
<evidence type="ECO:0000259" key="6">
    <source>
        <dbReference type="PROSITE" id="PS50865"/>
    </source>
</evidence>
<feature type="domain" description="MYND-type" evidence="6">
    <location>
        <begin position="331"/>
        <end position="373"/>
    </location>
</feature>
<reference evidence="7 8" key="1">
    <citation type="submission" date="2023-05" db="EMBL/GenBank/DDBJ databases">
        <title>A 100% complete, gapless, phased diploid assembly of the Scenedesmus obliquus UTEX 3031 genome.</title>
        <authorList>
            <person name="Biondi T.C."/>
            <person name="Hanschen E.R."/>
            <person name="Kwon T."/>
            <person name="Eng W."/>
            <person name="Kruse C.P.S."/>
            <person name="Koehler S.I."/>
            <person name="Kunde Y."/>
            <person name="Gleasner C.D."/>
            <person name="You Mak K.T."/>
            <person name="Polle J."/>
            <person name="Hovde B.T."/>
            <person name="Starkenburg S.R."/>
        </authorList>
    </citation>
    <scope>NUCLEOTIDE SEQUENCE [LARGE SCALE GENOMIC DNA]</scope>
    <source>
        <strain evidence="7 8">DOE0152z</strain>
    </source>
</reference>
<dbReference type="Gene3D" id="6.10.140.2220">
    <property type="match status" value="1"/>
</dbReference>
<dbReference type="Pfam" id="PF01753">
    <property type="entry name" value="zf-MYND"/>
    <property type="match status" value="1"/>
</dbReference>
<dbReference type="EMBL" id="CP126215">
    <property type="protein sequence ID" value="WIA17560.1"/>
    <property type="molecule type" value="Genomic_DNA"/>
</dbReference>
<keyword evidence="1" id="KW-0479">Metal-binding</keyword>
<evidence type="ECO:0000256" key="1">
    <source>
        <dbReference type="ARBA" id="ARBA00022723"/>
    </source>
</evidence>
<keyword evidence="3" id="KW-0862">Zinc</keyword>
<dbReference type="PROSITE" id="PS01360">
    <property type="entry name" value="ZF_MYND_1"/>
    <property type="match status" value="1"/>
</dbReference>
<dbReference type="InterPro" id="IPR002893">
    <property type="entry name" value="Znf_MYND"/>
</dbReference>
<sequence>MQYREVAWAQQLYFQRLLHGPAAEVTERSYPNYPATAMREIIRQSEHPHNVEPLLLTLRRPQNSATRKRFAEAAGELVLIEKVLNASPLATDFKMAVHGRIVDAADGILYPTQSCNTKYETWLRTEMLDVLRMMLEEGLLQRQQHLAPLVEVGVAPLLVRAVQQAWQELQARSAFTYTPPAKKPAAKEAEGDAEQGKEEESEEQQELRAKAEEAVAAANMTFGENWQLFLKTVYDTELVPGYARAALQLGCGLLQLLAHEGVKGQLPPRELLQQLASYSQDPLLFTTGRILLAGTAADADARAAAGSDASTAIVALPQHQQLELAEFSRLCHACNKPEDAAVKLLKCSACGCVSYCCPGCQKADWKAGHKQVCKDLAASRAKLVAA</sequence>
<dbReference type="PROSITE" id="PS50865">
    <property type="entry name" value="ZF_MYND_2"/>
    <property type="match status" value="1"/>
</dbReference>
<keyword evidence="2 4" id="KW-0863">Zinc-finger</keyword>
<keyword evidence="8" id="KW-1185">Reference proteome</keyword>